<dbReference type="PROSITE" id="PS50011">
    <property type="entry name" value="PROTEIN_KINASE_DOM"/>
    <property type="match status" value="1"/>
</dbReference>
<dbReference type="SMART" id="SM00233">
    <property type="entry name" value="PH"/>
    <property type="match status" value="1"/>
</dbReference>
<evidence type="ECO:0000259" key="9">
    <source>
        <dbReference type="PROSITE" id="PS50105"/>
    </source>
</evidence>
<feature type="compositionally biased region" description="Gly residues" evidence="6">
    <location>
        <begin position="798"/>
        <end position="810"/>
    </location>
</feature>
<feature type="domain" description="SAM" evidence="9">
    <location>
        <begin position="516"/>
        <end position="572"/>
    </location>
</feature>
<dbReference type="GO" id="GO:0005524">
    <property type="term" value="F:ATP binding"/>
    <property type="evidence" value="ECO:0007669"/>
    <property type="project" value="UniProtKB-KW"/>
</dbReference>
<evidence type="ECO:0000256" key="6">
    <source>
        <dbReference type="SAM" id="MobiDB-lite"/>
    </source>
</evidence>
<dbReference type="InterPro" id="IPR011009">
    <property type="entry name" value="Kinase-like_dom_sf"/>
</dbReference>
<dbReference type="STRING" id="2880.D7G2M7"/>
<dbReference type="SMART" id="SM00454">
    <property type="entry name" value="SAM"/>
    <property type="match status" value="1"/>
</dbReference>
<evidence type="ECO:0000313" key="10">
    <source>
        <dbReference type="EMBL" id="CBJ26852.1"/>
    </source>
</evidence>
<evidence type="ECO:0000256" key="4">
    <source>
        <dbReference type="ARBA" id="ARBA00022777"/>
    </source>
</evidence>
<keyword evidence="2" id="KW-0808">Transferase</keyword>
<dbReference type="SUPFAM" id="SSF47769">
    <property type="entry name" value="SAM/Pointed domain"/>
    <property type="match status" value="1"/>
</dbReference>
<organism evidence="10 11">
    <name type="scientific">Ectocarpus siliculosus</name>
    <name type="common">Brown alga</name>
    <name type="synonym">Conferva siliculosa</name>
    <dbReference type="NCBI Taxonomy" id="2880"/>
    <lineage>
        <taxon>Eukaryota</taxon>
        <taxon>Sar</taxon>
        <taxon>Stramenopiles</taxon>
        <taxon>Ochrophyta</taxon>
        <taxon>PX clade</taxon>
        <taxon>Phaeophyceae</taxon>
        <taxon>Ectocarpales</taxon>
        <taxon>Ectocarpaceae</taxon>
        <taxon>Ectocarpus</taxon>
    </lineage>
</organism>
<evidence type="ECO:0000313" key="11">
    <source>
        <dbReference type="Proteomes" id="UP000002630"/>
    </source>
</evidence>
<keyword evidence="5" id="KW-0067">ATP-binding</keyword>
<feature type="compositionally biased region" description="Gly residues" evidence="6">
    <location>
        <begin position="729"/>
        <end position="754"/>
    </location>
</feature>
<dbReference type="InterPro" id="IPR000719">
    <property type="entry name" value="Prot_kinase_dom"/>
</dbReference>
<dbReference type="AlphaFoldDB" id="D7G2M7"/>
<dbReference type="InParanoid" id="D7G2M7"/>
<feature type="compositionally biased region" description="Gly residues" evidence="6">
    <location>
        <begin position="308"/>
        <end position="331"/>
    </location>
</feature>
<evidence type="ECO:0000259" key="7">
    <source>
        <dbReference type="PROSITE" id="PS50003"/>
    </source>
</evidence>
<feature type="compositionally biased region" description="Low complexity" evidence="6">
    <location>
        <begin position="755"/>
        <end position="767"/>
    </location>
</feature>
<dbReference type="InterPro" id="IPR008271">
    <property type="entry name" value="Ser/Thr_kinase_AS"/>
</dbReference>
<dbReference type="PANTHER" id="PTHR46485">
    <property type="entry name" value="LIM DOMAIN KINASE 1"/>
    <property type="match status" value="1"/>
</dbReference>
<name>D7G2M7_ECTSI</name>
<dbReference type="InterPro" id="IPR013761">
    <property type="entry name" value="SAM/pointed_sf"/>
</dbReference>
<dbReference type="PROSITE" id="PS00108">
    <property type="entry name" value="PROTEIN_KINASE_ST"/>
    <property type="match status" value="1"/>
</dbReference>
<evidence type="ECO:0000256" key="1">
    <source>
        <dbReference type="ARBA" id="ARBA00022527"/>
    </source>
</evidence>
<dbReference type="PROSITE" id="PS50003">
    <property type="entry name" value="PH_DOMAIN"/>
    <property type="match status" value="1"/>
</dbReference>
<reference evidence="10 11" key="1">
    <citation type="journal article" date="2010" name="Nature">
        <title>The Ectocarpus genome and the independent evolution of multicellularity in brown algae.</title>
        <authorList>
            <person name="Cock J.M."/>
            <person name="Sterck L."/>
            <person name="Rouze P."/>
            <person name="Scornet D."/>
            <person name="Allen A.E."/>
            <person name="Amoutzias G."/>
            <person name="Anthouard V."/>
            <person name="Artiguenave F."/>
            <person name="Aury J.M."/>
            <person name="Badger J.H."/>
            <person name="Beszteri B."/>
            <person name="Billiau K."/>
            <person name="Bonnet E."/>
            <person name="Bothwell J.H."/>
            <person name="Bowler C."/>
            <person name="Boyen C."/>
            <person name="Brownlee C."/>
            <person name="Carrano C.J."/>
            <person name="Charrier B."/>
            <person name="Cho G.Y."/>
            <person name="Coelho S.M."/>
            <person name="Collen J."/>
            <person name="Corre E."/>
            <person name="Da Silva C."/>
            <person name="Delage L."/>
            <person name="Delaroque N."/>
            <person name="Dittami S.M."/>
            <person name="Doulbeau S."/>
            <person name="Elias M."/>
            <person name="Farnham G."/>
            <person name="Gachon C.M."/>
            <person name="Gschloessl B."/>
            <person name="Heesch S."/>
            <person name="Jabbari K."/>
            <person name="Jubin C."/>
            <person name="Kawai H."/>
            <person name="Kimura K."/>
            <person name="Kloareg B."/>
            <person name="Kupper F.C."/>
            <person name="Lang D."/>
            <person name="Le Bail A."/>
            <person name="Leblanc C."/>
            <person name="Lerouge P."/>
            <person name="Lohr M."/>
            <person name="Lopez P.J."/>
            <person name="Martens C."/>
            <person name="Maumus F."/>
            <person name="Michel G."/>
            <person name="Miranda-Saavedra D."/>
            <person name="Morales J."/>
            <person name="Moreau H."/>
            <person name="Motomura T."/>
            <person name="Nagasato C."/>
            <person name="Napoli C.A."/>
            <person name="Nelson D.R."/>
            <person name="Nyvall-Collen P."/>
            <person name="Peters A.F."/>
            <person name="Pommier C."/>
            <person name="Potin P."/>
            <person name="Poulain J."/>
            <person name="Quesneville H."/>
            <person name="Read B."/>
            <person name="Rensing S.A."/>
            <person name="Ritter A."/>
            <person name="Rousvoal S."/>
            <person name="Samanta M."/>
            <person name="Samson G."/>
            <person name="Schroeder D.C."/>
            <person name="Segurens B."/>
            <person name="Strittmatter M."/>
            <person name="Tonon T."/>
            <person name="Tregear J.W."/>
            <person name="Valentin K."/>
            <person name="von Dassow P."/>
            <person name="Yamagishi T."/>
            <person name="Van de Peer Y."/>
            <person name="Wincker P."/>
        </authorList>
    </citation>
    <scope>NUCLEOTIDE SEQUENCE [LARGE SCALE GENOMIC DNA]</scope>
    <source>
        <strain evidence="11">Ec32 / CCAP1310/4</strain>
    </source>
</reference>
<sequence>MDAARALDFLHRKSLIHRDIKSPNILLDSRHRCKLADFGMARQLGANMTVVGTDAYMAPELMFDNPYGTSADMFSFGIVLWETIYRQKAGTDDFIERRMSDQFEVDVQALQEDAPPDTSASLVALAAQLVENEPEQRPTAEDTLLWLEDLTDSLPEDEEDPWSPIDYESLFPLEMGERESQRLAHVRNMSARAKKAAAGGSRGGGTSSSTLGAGSTLGGSGLSIGGDSVGGVSPLGLPPGLPTDSLSNARRATMGAGVASRDGGGGGAAAAAATGDEHKRPKSLQGRVKVDASLAAAAAAAGATGAADSGGGGGGRVDSVGRGGGGGGGLGSPRVSGGDLQRMSSSASFNSGYSGSAAFSSGGGVGSTGGVRAIGASHAPITRQGYLYKKGKSGLKNWQKRWFVLEGSKLIWYRDSKAYPRDPRGFLELKGCFLVRGSSQRWKILSADVTAEQDDYNREMGAKTAKEMESWFKSFQEAIDGADTGEGPAGVTLPSLDSEEQELDRLLYHGTKAAYRTDMSVEAWLDSRGLGSLAEAFAAAGYQDFLVIQEMGLTDVDLAYIGVKNAAHRKALKMAAGGFVELMLQVEISGYFNFNSELVYRVDSKWRYLRASTFFEFSDFEDLRRRLKMAMRDTKFHKMMPPLPARPNSKKIGSDHAGQMARLQQELNSYMQKLVMLVGTKEPYFTVLCGMLDLLPPDPSRLPARDNDILAQMQTRVAGRKGERADGGRLNGGSSSGGDGGSGKLGGGGSGGGFLSSSGRRSSRSSLSGGGGGGDNNGNGSRPTSLRKPSPSMARSGSSGGGSIPGAKGN</sequence>
<dbReference type="Gene3D" id="1.10.150.50">
    <property type="entry name" value="Transcription Factor, Ets-1"/>
    <property type="match status" value="1"/>
</dbReference>
<accession>D7G2M7</accession>
<feature type="domain" description="Protein kinase" evidence="8">
    <location>
        <begin position="1"/>
        <end position="150"/>
    </location>
</feature>
<keyword evidence="11" id="KW-1185">Reference proteome</keyword>
<keyword evidence="3" id="KW-0547">Nucleotide-binding</keyword>
<dbReference type="Pfam" id="PF07647">
    <property type="entry name" value="SAM_2"/>
    <property type="match status" value="1"/>
</dbReference>
<dbReference type="SUPFAM" id="SSF64268">
    <property type="entry name" value="PX domain"/>
    <property type="match status" value="1"/>
</dbReference>
<keyword evidence="4" id="KW-0418">Kinase</keyword>
<dbReference type="InterPro" id="IPR001660">
    <property type="entry name" value="SAM"/>
</dbReference>
<dbReference type="Pfam" id="PF00069">
    <property type="entry name" value="Pkinase"/>
    <property type="match status" value="1"/>
</dbReference>
<dbReference type="EMBL" id="FN648685">
    <property type="protein sequence ID" value="CBJ26852.1"/>
    <property type="molecule type" value="Genomic_DNA"/>
</dbReference>
<dbReference type="InterPro" id="IPR036871">
    <property type="entry name" value="PX_dom_sf"/>
</dbReference>
<evidence type="ECO:0000256" key="2">
    <source>
        <dbReference type="ARBA" id="ARBA00022679"/>
    </source>
</evidence>
<feature type="compositionally biased region" description="Gly residues" evidence="6">
    <location>
        <begin position="768"/>
        <end position="777"/>
    </location>
</feature>
<protein>
    <submittedName>
        <fullName evidence="10">RasGEF domain-containing protein</fullName>
    </submittedName>
</protein>
<feature type="compositionally biased region" description="Low complexity" evidence="6">
    <location>
        <begin position="332"/>
        <end position="343"/>
    </location>
</feature>
<feature type="region of interest" description="Disordered" evidence="6">
    <location>
        <begin position="716"/>
        <end position="810"/>
    </location>
</feature>
<feature type="region of interest" description="Disordered" evidence="6">
    <location>
        <begin position="304"/>
        <end position="343"/>
    </location>
</feature>
<dbReference type="InterPro" id="IPR050940">
    <property type="entry name" value="Actin_reg-Ser/Thr_kinase"/>
</dbReference>
<dbReference type="Proteomes" id="UP000002630">
    <property type="component" value="Linkage Group LG23"/>
</dbReference>
<dbReference type="InterPro" id="IPR011993">
    <property type="entry name" value="PH-like_dom_sf"/>
</dbReference>
<dbReference type="CDD" id="cd06093">
    <property type="entry name" value="PX_domain"/>
    <property type="match status" value="1"/>
</dbReference>
<dbReference type="InterPro" id="IPR001849">
    <property type="entry name" value="PH_domain"/>
</dbReference>
<dbReference type="SMART" id="SM00220">
    <property type="entry name" value="S_TKc"/>
    <property type="match status" value="1"/>
</dbReference>
<dbReference type="OrthoDB" id="4062651at2759"/>
<dbReference type="SUPFAM" id="SSF56112">
    <property type="entry name" value="Protein kinase-like (PK-like)"/>
    <property type="match status" value="1"/>
</dbReference>
<dbReference type="Gene3D" id="2.30.29.30">
    <property type="entry name" value="Pleckstrin-homology domain (PH domain)/Phosphotyrosine-binding domain (PTB)"/>
    <property type="match status" value="1"/>
</dbReference>
<dbReference type="Gene3D" id="1.10.510.10">
    <property type="entry name" value="Transferase(Phosphotransferase) domain 1"/>
    <property type="match status" value="1"/>
</dbReference>
<evidence type="ECO:0000259" key="8">
    <source>
        <dbReference type="PROSITE" id="PS50011"/>
    </source>
</evidence>
<dbReference type="PROSITE" id="PS50105">
    <property type="entry name" value="SAM_DOMAIN"/>
    <property type="match status" value="1"/>
</dbReference>
<feature type="domain" description="PH" evidence="7">
    <location>
        <begin position="380"/>
        <end position="480"/>
    </location>
</feature>
<keyword evidence="1" id="KW-0723">Serine/threonine-protein kinase</keyword>
<evidence type="ECO:0000256" key="5">
    <source>
        <dbReference type="ARBA" id="ARBA00022840"/>
    </source>
</evidence>
<dbReference type="SUPFAM" id="SSF50729">
    <property type="entry name" value="PH domain-like"/>
    <property type="match status" value="1"/>
</dbReference>
<dbReference type="GO" id="GO:0004674">
    <property type="term" value="F:protein serine/threonine kinase activity"/>
    <property type="evidence" value="ECO:0007669"/>
    <property type="project" value="UniProtKB-KW"/>
</dbReference>
<feature type="region of interest" description="Disordered" evidence="6">
    <location>
        <begin position="254"/>
        <end position="286"/>
    </location>
</feature>
<dbReference type="PANTHER" id="PTHR46485:SF5">
    <property type="entry name" value="CENTER DIVIDER, ISOFORM A"/>
    <property type="match status" value="1"/>
</dbReference>
<gene>
    <name evidence="10" type="primary">PK</name>
    <name evidence="10" type="ORF">Esi_0048_0059</name>
</gene>
<evidence type="ECO:0000256" key="3">
    <source>
        <dbReference type="ARBA" id="ARBA00022741"/>
    </source>
</evidence>
<proteinExistence type="predicted"/>
<dbReference type="CDD" id="cd00821">
    <property type="entry name" value="PH"/>
    <property type="match status" value="1"/>
</dbReference>
<feature type="region of interest" description="Disordered" evidence="6">
    <location>
        <begin position="194"/>
        <end position="214"/>
    </location>
</feature>
<dbReference type="GO" id="GO:0035091">
    <property type="term" value="F:phosphatidylinositol binding"/>
    <property type="evidence" value="ECO:0007669"/>
    <property type="project" value="InterPro"/>
</dbReference>
<dbReference type="EMBL" id="FN649748">
    <property type="protein sequence ID" value="CBJ26852.1"/>
    <property type="molecule type" value="Genomic_DNA"/>
</dbReference>
<dbReference type="Pfam" id="PF00169">
    <property type="entry name" value="PH"/>
    <property type="match status" value="1"/>
</dbReference>